<keyword evidence="4 8" id="KW-0812">Transmembrane</keyword>
<reference evidence="12 13" key="1">
    <citation type="submission" date="2020-09" db="EMBL/GenBank/DDBJ databases">
        <title>Sphingomonas sp., a new species isolated from pork steak.</title>
        <authorList>
            <person name="Heidler von Heilborn D."/>
        </authorList>
    </citation>
    <scope>NUCLEOTIDE SEQUENCE [LARGE SCALE GENOMIC DNA]</scope>
    <source>
        <strain evidence="13">S8-3T</strain>
    </source>
</reference>
<dbReference type="Pfam" id="PF07715">
    <property type="entry name" value="Plug"/>
    <property type="match status" value="1"/>
</dbReference>
<dbReference type="PANTHER" id="PTHR47234:SF2">
    <property type="entry name" value="TONB-DEPENDENT RECEPTOR"/>
    <property type="match status" value="1"/>
</dbReference>
<keyword evidence="2 8" id="KW-0813">Transport</keyword>
<dbReference type="InterPro" id="IPR012910">
    <property type="entry name" value="Plug_dom"/>
</dbReference>
<evidence type="ECO:0000256" key="2">
    <source>
        <dbReference type="ARBA" id="ARBA00022448"/>
    </source>
</evidence>
<dbReference type="Gene3D" id="2.170.130.10">
    <property type="entry name" value="TonB-dependent receptor, plug domain"/>
    <property type="match status" value="1"/>
</dbReference>
<dbReference type="EMBL" id="CP061038">
    <property type="protein sequence ID" value="QNQ11450.1"/>
    <property type="molecule type" value="Genomic_DNA"/>
</dbReference>
<sequence>MFNDYQFDLPLPVFRLIETGKIKKGGTTMNQTAMCGVRIKRLVWLTLLASASLGHAAVAQAAGGQEGPLPATDTASTEDEIVVVGSRLAGGPAKTGTLPVEVIGADEIAATGATTLQQVLTQLPSAAGAMKLDGSDIYGVASINLRGLGDRYTLVLVNGRRIVGEGPGNLNLIPTNAIERIEVLKTGASAVYGTDALAGVVNVVLKKSDDGLRASLRYGAADRGGLSTLDGSLSFGTESETTRFYAIAGYYKREPLRQADRGAGSNDARAFGGYDGRSDFTSPANFDLNGVQYILNTDRVGPGQFSNNPADYRPFDFERDAHDRAAWGATFIGESERYSGYVSLEHDLSPSTTLYGDLMAKTEKMRVTAGSNVLPIGEGGLIGPVPASNPYNPFGTDISGLNLRLLDLGQSGTIVRNREIRASVGIRGELGGGWKYDVGTDLYSGNQRISFFGSAGFSSVGLRAALNRTGADALNPFCNRCNTPAQLAGVKADLTTTQKVTAWNISPTISGELFDTGSGPVKLLFGVEYRNLVLTEDYSTGLQDGTDLFGRRLVPFKYSRNSKSVFGELKIPLLGEGEINPERLGVSIATRYERFSDAGGAFVPAVSAALEAVPGFLVLRASYNKAFNAPFLSELNQPETFYIENFNDPRNNNQPLRARFVSGGDPNLKPEKADNFSAGFVIKPSSMPGLTFGVDYFSIRQRDVIVAPDANAIVLGRVVPARPFVEGVNVDGAGSDIIIYQNLFNGGSKQFSGLDGELSYSYKMGEAALKTTITGSYLLDVKLDTGNGAGSQSVRGTYDPSFGAYPRFRSRAIQSATIGPVSASVTLNHVSSLQDAVPGGVMGSARIGAYDTVDLNAMIDIGKITNSGVLGGTVLTVGIDNIGNRRSPFILGLNEVDLNGTYDLRERFFYVGISKKF</sequence>
<evidence type="ECO:0000313" key="13">
    <source>
        <dbReference type="Proteomes" id="UP000516148"/>
    </source>
</evidence>
<keyword evidence="12" id="KW-0675">Receptor</keyword>
<comment type="similarity">
    <text evidence="8 9">Belongs to the TonB-dependent receptor family.</text>
</comment>
<dbReference type="Pfam" id="PF00593">
    <property type="entry name" value="TonB_dep_Rec_b-barrel"/>
    <property type="match status" value="1"/>
</dbReference>
<evidence type="ECO:0000256" key="1">
    <source>
        <dbReference type="ARBA" id="ARBA00004571"/>
    </source>
</evidence>
<protein>
    <submittedName>
        <fullName evidence="12">TonB-dependent receptor</fullName>
    </submittedName>
</protein>
<evidence type="ECO:0000256" key="3">
    <source>
        <dbReference type="ARBA" id="ARBA00022452"/>
    </source>
</evidence>
<keyword evidence="5 9" id="KW-0798">TonB box</keyword>
<accession>A0A7H0LP47</accession>
<gene>
    <name evidence="12" type="ORF">H3Z74_10110</name>
</gene>
<keyword evidence="3 8" id="KW-1134">Transmembrane beta strand</keyword>
<dbReference type="InterPro" id="IPR000531">
    <property type="entry name" value="Beta-barrel_TonB"/>
</dbReference>
<dbReference type="InterPro" id="IPR037066">
    <property type="entry name" value="Plug_dom_sf"/>
</dbReference>
<dbReference type="InterPro" id="IPR036942">
    <property type="entry name" value="Beta-barrel_TonB_sf"/>
</dbReference>
<evidence type="ECO:0000259" key="10">
    <source>
        <dbReference type="Pfam" id="PF00593"/>
    </source>
</evidence>
<dbReference type="RefSeq" id="WP_187763731.1">
    <property type="nucleotide sequence ID" value="NZ_CP061038.1"/>
</dbReference>
<dbReference type="PANTHER" id="PTHR47234">
    <property type="match status" value="1"/>
</dbReference>
<dbReference type="GO" id="GO:0009279">
    <property type="term" value="C:cell outer membrane"/>
    <property type="evidence" value="ECO:0007669"/>
    <property type="project" value="UniProtKB-SubCell"/>
</dbReference>
<evidence type="ECO:0000313" key="12">
    <source>
        <dbReference type="EMBL" id="QNQ11450.1"/>
    </source>
</evidence>
<name>A0A7H0LP47_9SPHN</name>
<comment type="subcellular location">
    <subcellularLocation>
        <location evidence="1 8">Cell outer membrane</location>
        <topology evidence="1 8">Multi-pass membrane protein</topology>
    </subcellularLocation>
</comment>
<organism evidence="12 13">
    <name type="scientific">Sphingomonas alpina</name>
    <dbReference type="NCBI Taxonomy" id="653931"/>
    <lineage>
        <taxon>Bacteria</taxon>
        <taxon>Pseudomonadati</taxon>
        <taxon>Pseudomonadota</taxon>
        <taxon>Alphaproteobacteria</taxon>
        <taxon>Sphingomonadales</taxon>
        <taxon>Sphingomonadaceae</taxon>
        <taxon>Sphingomonas</taxon>
    </lineage>
</organism>
<dbReference type="SUPFAM" id="SSF56935">
    <property type="entry name" value="Porins"/>
    <property type="match status" value="1"/>
</dbReference>
<dbReference type="AlphaFoldDB" id="A0A7H0LP47"/>
<evidence type="ECO:0000259" key="11">
    <source>
        <dbReference type="Pfam" id="PF07715"/>
    </source>
</evidence>
<evidence type="ECO:0000256" key="7">
    <source>
        <dbReference type="ARBA" id="ARBA00023237"/>
    </source>
</evidence>
<feature type="domain" description="TonB-dependent receptor-like beta-barrel" evidence="10">
    <location>
        <begin position="392"/>
        <end position="882"/>
    </location>
</feature>
<evidence type="ECO:0000256" key="4">
    <source>
        <dbReference type="ARBA" id="ARBA00022692"/>
    </source>
</evidence>
<keyword evidence="6 8" id="KW-0472">Membrane</keyword>
<proteinExistence type="inferred from homology"/>
<dbReference type="PROSITE" id="PS52016">
    <property type="entry name" value="TONB_DEPENDENT_REC_3"/>
    <property type="match status" value="1"/>
</dbReference>
<dbReference type="InterPro" id="IPR039426">
    <property type="entry name" value="TonB-dep_rcpt-like"/>
</dbReference>
<dbReference type="Gene3D" id="2.40.170.20">
    <property type="entry name" value="TonB-dependent receptor, beta-barrel domain"/>
    <property type="match status" value="1"/>
</dbReference>
<evidence type="ECO:0000256" key="5">
    <source>
        <dbReference type="ARBA" id="ARBA00023077"/>
    </source>
</evidence>
<dbReference type="KEGG" id="spap:H3Z74_10110"/>
<evidence type="ECO:0000256" key="6">
    <source>
        <dbReference type="ARBA" id="ARBA00023136"/>
    </source>
</evidence>
<evidence type="ECO:0000256" key="8">
    <source>
        <dbReference type="PROSITE-ProRule" id="PRU01360"/>
    </source>
</evidence>
<keyword evidence="7 8" id="KW-0998">Cell outer membrane</keyword>
<evidence type="ECO:0000256" key="9">
    <source>
        <dbReference type="RuleBase" id="RU003357"/>
    </source>
</evidence>
<feature type="domain" description="TonB-dependent receptor plug" evidence="11">
    <location>
        <begin position="97"/>
        <end position="200"/>
    </location>
</feature>
<keyword evidence="13" id="KW-1185">Reference proteome</keyword>
<dbReference type="Proteomes" id="UP000516148">
    <property type="component" value="Chromosome"/>
</dbReference>